<feature type="transmembrane region" description="Helical" evidence="8">
    <location>
        <begin position="21"/>
        <end position="39"/>
    </location>
</feature>
<sequence>MSQNTVAPNGVRKRSLPKVPFWAQTFIGLAIGIGLGFIAKNGGVDWLTTTLEQTGDIFTRLLKLAVPPLVFTAVLVSVVNLRNVNNAAGLALRTLFWFFVTSLIAVTIGITLGLLTDPGQGVDLPKPEQAPEGISNGDWLDFLTGIVPTNIVGAFGPKPQVLQIVFLAVVLGAAILSVGKKADPVINAAEIVLEIVQKALWWVIRLSPIGTAGLIGTAVATYGWDSLKPLGTFAADVYIGCAIVLFLVYPLLIATVGRVNPLRFFQGAWPAIQLAFVSRSSVGTMPVTQRSVERLGVPKDYASFAVPFGATTKMDGCAAIYPSLAAIFVAQYFGISLDLQDYFLIVLVSVIGSAATAGLTGAIVMLTLTLDTLSLPLAGVGLLLAIDPILDMMRTATNVAGQAVVPVLVSAREKTLDLEKYNNPRDIDAPDDDESGPVDTTKNVPAQTDRREPVSV</sequence>
<feature type="transmembrane region" description="Helical" evidence="8">
    <location>
        <begin position="95"/>
        <end position="115"/>
    </location>
</feature>
<feature type="transmembrane region" description="Helical" evidence="8">
    <location>
        <begin position="200"/>
        <end position="224"/>
    </location>
</feature>
<evidence type="ECO:0000256" key="2">
    <source>
        <dbReference type="ARBA" id="ARBA00022448"/>
    </source>
</evidence>
<feature type="transmembrane region" description="Helical" evidence="8">
    <location>
        <begin position="230"/>
        <end position="253"/>
    </location>
</feature>
<keyword evidence="2" id="KW-0813">Transport</keyword>
<evidence type="ECO:0000256" key="6">
    <source>
        <dbReference type="ARBA" id="ARBA00023136"/>
    </source>
</evidence>
<dbReference type="Pfam" id="PF00375">
    <property type="entry name" value="SDF"/>
    <property type="match status" value="1"/>
</dbReference>
<feature type="region of interest" description="Disordered" evidence="7">
    <location>
        <begin position="419"/>
        <end position="456"/>
    </location>
</feature>
<keyword evidence="6 8" id="KW-0472">Membrane</keyword>
<keyword evidence="5 8" id="KW-1133">Transmembrane helix</keyword>
<reference evidence="9 10" key="1">
    <citation type="submission" date="2024-06" db="EMBL/GenBank/DDBJ databases">
        <title>The Natural Products Discovery Center: Release of the First 8490 Sequenced Strains for Exploring Actinobacteria Biosynthetic Diversity.</title>
        <authorList>
            <person name="Kalkreuter E."/>
            <person name="Kautsar S.A."/>
            <person name="Yang D."/>
            <person name="Bader C.D."/>
            <person name="Teijaro C.N."/>
            <person name="Fluegel L."/>
            <person name="Davis C.M."/>
            <person name="Simpson J.R."/>
            <person name="Lauterbach L."/>
            <person name="Steele A.D."/>
            <person name="Gui C."/>
            <person name="Meng S."/>
            <person name="Li G."/>
            <person name="Viehrig K."/>
            <person name="Ye F."/>
            <person name="Su P."/>
            <person name="Kiefer A.F."/>
            <person name="Nichols A."/>
            <person name="Cepeda A.J."/>
            <person name="Yan W."/>
            <person name="Fan B."/>
            <person name="Jiang Y."/>
            <person name="Adhikari A."/>
            <person name="Zheng C.-J."/>
            <person name="Schuster L."/>
            <person name="Cowan T.M."/>
            <person name="Smanski M.J."/>
            <person name="Chevrette M.G."/>
            <person name="De Carvalho L.P.S."/>
            <person name="Shen B."/>
        </authorList>
    </citation>
    <scope>NUCLEOTIDE SEQUENCE [LARGE SCALE GENOMIC DNA]</scope>
    <source>
        <strain evidence="9 10">NPDC048946</strain>
    </source>
</reference>
<evidence type="ECO:0000256" key="3">
    <source>
        <dbReference type="ARBA" id="ARBA00022475"/>
    </source>
</evidence>
<dbReference type="Proteomes" id="UP001551482">
    <property type="component" value="Unassembled WGS sequence"/>
</dbReference>
<evidence type="ECO:0000313" key="10">
    <source>
        <dbReference type="Proteomes" id="UP001551482"/>
    </source>
</evidence>
<dbReference type="PANTHER" id="PTHR42865">
    <property type="entry name" value="PROTON/GLUTAMATE-ASPARTATE SYMPORTER"/>
    <property type="match status" value="1"/>
</dbReference>
<evidence type="ECO:0000256" key="8">
    <source>
        <dbReference type="SAM" id="Phobius"/>
    </source>
</evidence>
<feature type="compositionally biased region" description="Basic and acidic residues" evidence="7">
    <location>
        <begin position="419"/>
        <end position="428"/>
    </location>
</feature>
<gene>
    <name evidence="9" type="ORF">AB0C36_33965</name>
</gene>
<feature type="transmembrane region" description="Helical" evidence="8">
    <location>
        <begin position="342"/>
        <end position="367"/>
    </location>
</feature>
<evidence type="ECO:0000256" key="5">
    <source>
        <dbReference type="ARBA" id="ARBA00022989"/>
    </source>
</evidence>
<dbReference type="RefSeq" id="WP_358361956.1">
    <property type="nucleotide sequence ID" value="NZ_JBEZFP010000125.1"/>
</dbReference>
<name>A0ABV3DRY3_9ACTN</name>
<organism evidence="9 10">
    <name type="scientific">Streptodolium elevatio</name>
    <dbReference type="NCBI Taxonomy" id="3157996"/>
    <lineage>
        <taxon>Bacteria</taxon>
        <taxon>Bacillati</taxon>
        <taxon>Actinomycetota</taxon>
        <taxon>Actinomycetes</taxon>
        <taxon>Kitasatosporales</taxon>
        <taxon>Streptomycetaceae</taxon>
        <taxon>Streptodolium</taxon>
    </lineage>
</organism>
<evidence type="ECO:0000256" key="4">
    <source>
        <dbReference type="ARBA" id="ARBA00022692"/>
    </source>
</evidence>
<accession>A0ABV3DRY3</accession>
<dbReference type="PANTHER" id="PTHR42865:SF7">
    <property type="entry name" value="PROTON_GLUTAMATE-ASPARTATE SYMPORTER"/>
    <property type="match status" value="1"/>
</dbReference>
<protein>
    <submittedName>
        <fullName evidence="9">Dicarboxylate/amino acid:cation symporter</fullName>
    </submittedName>
</protein>
<dbReference type="EMBL" id="JBEZFP010000125">
    <property type="protein sequence ID" value="MEU8138493.1"/>
    <property type="molecule type" value="Genomic_DNA"/>
</dbReference>
<dbReference type="InterPro" id="IPR036458">
    <property type="entry name" value="Na:dicarbo_symporter_sf"/>
</dbReference>
<evidence type="ECO:0000256" key="7">
    <source>
        <dbReference type="SAM" id="MobiDB-lite"/>
    </source>
</evidence>
<dbReference type="Gene3D" id="1.10.3860.10">
    <property type="entry name" value="Sodium:dicarboxylate symporter"/>
    <property type="match status" value="1"/>
</dbReference>
<comment type="caution">
    <text evidence="9">The sequence shown here is derived from an EMBL/GenBank/DDBJ whole genome shotgun (WGS) entry which is preliminary data.</text>
</comment>
<evidence type="ECO:0000256" key="1">
    <source>
        <dbReference type="ARBA" id="ARBA00004651"/>
    </source>
</evidence>
<feature type="transmembrane region" description="Helical" evidence="8">
    <location>
        <begin position="161"/>
        <end position="179"/>
    </location>
</feature>
<feature type="transmembrane region" description="Helical" evidence="8">
    <location>
        <begin position="64"/>
        <end position="83"/>
    </location>
</feature>
<feature type="transmembrane region" description="Helical" evidence="8">
    <location>
        <begin position="373"/>
        <end position="390"/>
    </location>
</feature>
<dbReference type="SUPFAM" id="SSF118215">
    <property type="entry name" value="Proton glutamate symport protein"/>
    <property type="match status" value="1"/>
</dbReference>
<keyword evidence="10" id="KW-1185">Reference proteome</keyword>
<dbReference type="PRINTS" id="PR00173">
    <property type="entry name" value="EDTRNSPORT"/>
</dbReference>
<evidence type="ECO:0000313" key="9">
    <source>
        <dbReference type="EMBL" id="MEU8138493.1"/>
    </source>
</evidence>
<proteinExistence type="predicted"/>
<comment type="subcellular location">
    <subcellularLocation>
        <location evidence="1">Cell membrane</location>
        <topology evidence="1">Multi-pass membrane protein</topology>
    </subcellularLocation>
</comment>
<keyword evidence="3" id="KW-1003">Cell membrane</keyword>
<dbReference type="InterPro" id="IPR001991">
    <property type="entry name" value="Na-dicarboxylate_symporter"/>
</dbReference>
<keyword evidence="4 8" id="KW-0812">Transmembrane</keyword>